<evidence type="ECO:0000256" key="5">
    <source>
        <dbReference type="ARBA" id="ARBA00023157"/>
    </source>
</evidence>
<dbReference type="PANTHER" id="PTHR24253:SF35">
    <property type="entry name" value="THREONINE PROTEASE PRSS50-RELATED"/>
    <property type="match status" value="1"/>
</dbReference>
<evidence type="ECO:0000256" key="9">
    <source>
        <dbReference type="ARBA" id="ARBA00075622"/>
    </source>
</evidence>
<dbReference type="FunFam" id="2.40.10.10:FF:000127">
    <property type="entry name" value="Probable threonine protease PRSS50"/>
    <property type="match status" value="1"/>
</dbReference>
<dbReference type="SMART" id="SM00020">
    <property type="entry name" value="Tryp_SPc"/>
    <property type="match status" value="1"/>
</dbReference>
<dbReference type="AlphaFoldDB" id="A0A7J8HU04"/>
<name>A0A7J8HU04_ROUAE</name>
<dbReference type="GO" id="GO:0006508">
    <property type="term" value="P:proteolysis"/>
    <property type="evidence" value="ECO:0007669"/>
    <property type="project" value="UniProtKB-KW"/>
</dbReference>
<evidence type="ECO:0000256" key="11">
    <source>
        <dbReference type="SAM" id="MobiDB-lite"/>
    </source>
</evidence>
<dbReference type="GO" id="GO:0005783">
    <property type="term" value="C:endoplasmic reticulum"/>
    <property type="evidence" value="ECO:0007669"/>
    <property type="project" value="TreeGrafter"/>
</dbReference>
<keyword evidence="2" id="KW-0888">Threonine protease</keyword>
<evidence type="ECO:0000256" key="12">
    <source>
        <dbReference type="SAM" id="SignalP"/>
    </source>
</evidence>
<dbReference type="PANTHER" id="PTHR24253">
    <property type="entry name" value="TRANSMEMBRANE PROTEASE SERINE"/>
    <property type="match status" value="1"/>
</dbReference>
<dbReference type="SUPFAM" id="SSF50494">
    <property type="entry name" value="Trypsin-like serine proteases"/>
    <property type="match status" value="1"/>
</dbReference>
<dbReference type="FunFam" id="2.40.10.10:FF:000106">
    <property type="entry name" value="Probable threonine protease PRSS50"/>
    <property type="match status" value="1"/>
</dbReference>
<keyword evidence="4" id="KW-0378">Hydrolase</keyword>
<keyword evidence="15" id="KW-1185">Reference proteome</keyword>
<comment type="caution">
    <text evidence="14">The sequence shown here is derived from an EMBL/GenBank/DDBJ whole genome shotgun (WGS) entry which is preliminary data.</text>
</comment>
<dbReference type="InterPro" id="IPR043504">
    <property type="entry name" value="Peptidase_S1_PA_chymotrypsin"/>
</dbReference>
<gene>
    <name evidence="14" type="ORF">HJG63_016007</name>
</gene>
<feature type="signal peptide" evidence="12">
    <location>
        <begin position="1"/>
        <end position="32"/>
    </location>
</feature>
<evidence type="ECO:0000256" key="8">
    <source>
        <dbReference type="ARBA" id="ARBA00072446"/>
    </source>
</evidence>
<reference evidence="14 15" key="1">
    <citation type="journal article" date="2020" name="Nature">
        <title>Six reference-quality genomes reveal evolution of bat adaptations.</title>
        <authorList>
            <person name="Jebb D."/>
            <person name="Huang Z."/>
            <person name="Pippel M."/>
            <person name="Hughes G.M."/>
            <person name="Lavrichenko K."/>
            <person name="Devanna P."/>
            <person name="Winkler S."/>
            <person name="Jermiin L.S."/>
            <person name="Skirmuntt E.C."/>
            <person name="Katzourakis A."/>
            <person name="Burkitt-Gray L."/>
            <person name="Ray D.A."/>
            <person name="Sullivan K.A.M."/>
            <person name="Roscito J.G."/>
            <person name="Kirilenko B.M."/>
            <person name="Davalos L.M."/>
            <person name="Corthals A.P."/>
            <person name="Power M.L."/>
            <person name="Jones G."/>
            <person name="Ransome R.D."/>
            <person name="Dechmann D.K.N."/>
            <person name="Locatelli A.G."/>
            <person name="Puechmaille S.J."/>
            <person name="Fedrigo O."/>
            <person name="Jarvis E.D."/>
            <person name="Hiller M."/>
            <person name="Vernes S.C."/>
            <person name="Myers E.W."/>
            <person name="Teeling E.C."/>
        </authorList>
    </citation>
    <scope>NUCLEOTIDE SEQUENCE [LARGE SCALE GENOMIC DNA]</scope>
    <source>
        <strain evidence="14">MRouAeg1</strain>
        <tissue evidence="14">Muscle</tissue>
    </source>
</reference>
<dbReference type="InterPro" id="IPR009003">
    <property type="entry name" value="Peptidase_S1_PA"/>
</dbReference>
<keyword evidence="3 12" id="KW-0732">Signal</keyword>
<evidence type="ECO:0000256" key="10">
    <source>
        <dbReference type="ARBA" id="ARBA00080183"/>
    </source>
</evidence>
<protein>
    <recommendedName>
        <fullName evidence="8">Probable threonine protease PRSS50</fullName>
    </recommendedName>
    <alternativeName>
        <fullName evidence="9">Serine protease 50</fullName>
    </alternativeName>
    <alternativeName>
        <fullName evidence="10">Testis-specific protease-like protein 50</fullName>
    </alternativeName>
</protein>
<feature type="region of interest" description="Disordered" evidence="11">
    <location>
        <begin position="55"/>
        <end position="74"/>
    </location>
</feature>
<comment type="function">
    <text evidence="7">May be involved in proteolysis through its threonine endopeptidase activity.</text>
</comment>
<dbReference type="Proteomes" id="UP000593571">
    <property type="component" value="Unassembled WGS sequence"/>
</dbReference>
<evidence type="ECO:0000256" key="7">
    <source>
        <dbReference type="ARBA" id="ARBA00056912"/>
    </source>
</evidence>
<dbReference type="EMBL" id="JACASE010000004">
    <property type="protein sequence ID" value="KAF6475787.1"/>
    <property type="molecule type" value="Genomic_DNA"/>
</dbReference>
<evidence type="ECO:0000256" key="6">
    <source>
        <dbReference type="ARBA" id="ARBA00023180"/>
    </source>
</evidence>
<proteinExistence type="predicted"/>
<evidence type="ECO:0000259" key="13">
    <source>
        <dbReference type="PROSITE" id="PS50240"/>
    </source>
</evidence>
<feature type="chain" id="PRO_5029592350" description="Probable threonine protease PRSS50" evidence="12">
    <location>
        <begin position="33"/>
        <end position="379"/>
    </location>
</feature>
<evidence type="ECO:0000313" key="15">
    <source>
        <dbReference type="Proteomes" id="UP000593571"/>
    </source>
</evidence>
<evidence type="ECO:0000256" key="1">
    <source>
        <dbReference type="ARBA" id="ARBA00022670"/>
    </source>
</evidence>
<dbReference type="PRINTS" id="PR00722">
    <property type="entry name" value="CHYMOTRYPSIN"/>
</dbReference>
<dbReference type="InterPro" id="IPR001254">
    <property type="entry name" value="Trypsin_dom"/>
</dbReference>
<keyword evidence="6" id="KW-0325">Glycoprotein</keyword>
<sequence>MEPWCRTPAPSVDQAVLLRLLLLLLLPRPAGCLSTTVAPGSLPSASPTNPVTHCAPGAPCHSGGPHTPQQTPTTQVPLTLTQISQSPVSSTSFNLPPRGCGMSYESDPTLRDPESKARRWPWMVSVRANGTHICAGTLIASRWVLTVAHCLTQDDVIYSVRVGSPWINQTTQTSSDAPVRRVIVNSKFQSRRYWSWVGKANNIGLLQLEQSLKYSEYVWPICLPGFDYELNDHSICTVMGWGLPRVDGRWPQFRTIQEKEVTILNNKECDSFYHKFSKISSLIRIINSQMICASDTHREEFCYEITGEPLACPVEDTWYLVGMVSWGPGCKNSEAPPIYVRVSAYHSWVLDRISGQALPAPSQALLLALPLPLSLLAAG</sequence>
<keyword evidence="1 14" id="KW-0645">Protease</keyword>
<dbReference type="GO" id="GO:0004298">
    <property type="term" value="F:threonine-type endopeptidase activity"/>
    <property type="evidence" value="ECO:0007669"/>
    <property type="project" value="UniProtKB-KW"/>
</dbReference>
<keyword evidence="5" id="KW-1015">Disulfide bond</keyword>
<evidence type="ECO:0000256" key="3">
    <source>
        <dbReference type="ARBA" id="ARBA00022729"/>
    </source>
</evidence>
<dbReference type="Pfam" id="PF00089">
    <property type="entry name" value="Trypsin"/>
    <property type="match status" value="1"/>
</dbReference>
<evidence type="ECO:0000256" key="2">
    <source>
        <dbReference type="ARBA" id="ARBA00022698"/>
    </source>
</evidence>
<dbReference type="PROSITE" id="PS50240">
    <property type="entry name" value="TRYPSIN_DOM"/>
    <property type="match status" value="1"/>
</dbReference>
<dbReference type="Gene3D" id="2.40.10.10">
    <property type="entry name" value="Trypsin-like serine proteases"/>
    <property type="match status" value="2"/>
</dbReference>
<accession>A0A7J8HU04</accession>
<dbReference type="GO" id="GO:0004252">
    <property type="term" value="F:serine-type endopeptidase activity"/>
    <property type="evidence" value="ECO:0007669"/>
    <property type="project" value="InterPro"/>
</dbReference>
<evidence type="ECO:0000256" key="4">
    <source>
        <dbReference type="ARBA" id="ARBA00022801"/>
    </source>
</evidence>
<feature type="compositionally biased region" description="Low complexity" evidence="11">
    <location>
        <begin position="65"/>
        <end position="74"/>
    </location>
</feature>
<organism evidence="14 15">
    <name type="scientific">Rousettus aegyptiacus</name>
    <name type="common">Egyptian fruit bat</name>
    <name type="synonym">Pteropus aegyptiacus</name>
    <dbReference type="NCBI Taxonomy" id="9407"/>
    <lineage>
        <taxon>Eukaryota</taxon>
        <taxon>Metazoa</taxon>
        <taxon>Chordata</taxon>
        <taxon>Craniata</taxon>
        <taxon>Vertebrata</taxon>
        <taxon>Euteleostomi</taxon>
        <taxon>Mammalia</taxon>
        <taxon>Eutheria</taxon>
        <taxon>Laurasiatheria</taxon>
        <taxon>Chiroptera</taxon>
        <taxon>Yinpterochiroptera</taxon>
        <taxon>Pteropodoidea</taxon>
        <taxon>Pteropodidae</taxon>
        <taxon>Rousettinae</taxon>
        <taxon>Rousettus</taxon>
    </lineage>
</organism>
<dbReference type="InterPro" id="IPR001314">
    <property type="entry name" value="Peptidase_S1A"/>
</dbReference>
<evidence type="ECO:0000313" key="14">
    <source>
        <dbReference type="EMBL" id="KAF6475787.1"/>
    </source>
</evidence>
<dbReference type="CDD" id="cd00190">
    <property type="entry name" value="Tryp_SPc"/>
    <property type="match status" value="1"/>
</dbReference>
<feature type="domain" description="Peptidase S1" evidence="13">
    <location>
        <begin position="109"/>
        <end position="354"/>
    </location>
</feature>